<dbReference type="InterPro" id="IPR045063">
    <property type="entry name" value="Dynamin_N"/>
</dbReference>
<feature type="compositionally biased region" description="Acidic residues" evidence="2">
    <location>
        <begin position="532"/>
        <end position="571"/>
    </location>
</feature>
<feature type="compositionally biased region" description="Basic and acidic residues" evidence="2">
    <location>
        <begin position="572"/>
        <end position="581"/>
    </location>
</feature>
<proteinExistence type="predicted"/>
<feature type="coiled-coil region" evidence="1">
    <location>
        <begin position="599"/>
        <end position="640"/>
    </location>
</feature>
<feature type="compositionally biased region" description="Low complexity" evidence="2">
    <location>
        <begin position="28"/>
        <end position="43"/>
    </location>
</feature>
<gene>
    <name evidence="5" type="ORF">BT96DRAFT_931168</name>
</gene>
<dbReference type="EMBL" id="ML769385">
    <property type="protein sequence ID" value="KAE9410407.1"/>
    <property type="molecule type" value="Genomic_DNA"/>
</dbReference>
<evidence type="ECO:0000313" key="5">
    <source>
        <dbReference type="EMBL" id="KAE9410407.1"/>
    </source>
</evidence>
<evidence type="ECO:0000259" key="3">
    <source>
        <dbReference type="Pfam" id="PF00350"/>
    </source>
</evidence>
<dbReference type="SUPFAM" id="SSF52540">
    <property type="entry name" value="P-loop containing nucleoside triphosphate hydrolases"/>
    <property type="match status" value="1"/>
</dbReference>
<evidence type="ECO:0000313" key="6">
    <source>
        <dbReference type="Proteomes" id="UP000799118"/>
    </source>
</evidence>
<dbReference type="PANTHER" id="PTHR36681">
    <property type="entry name" value="NUCLEAR GTPASE, GERMINAL CENTER-ASSOCIATED, TANDEM DUPLICATE 3"/>
    <property type="match status" value="1"/>
</dbReference>
<feature type="domain" description="DUF7605" evidence="4">
    <location>
        <begin position="888"/>
        <end position="1049"/>
    </location>
</feature>
<dbReference type="Proteomes" id="UP000799118">
    <property type="component" value="Unassembled WGS sequence"/>
</dbReference>
<dbReference type="OrthoDB" id="3598281at2759"/>
<dbReference type="Pfam" id="PF24564">
    <property type="entry name" value="DUF7605"/>
    <property type="match status" value="1"/>
</dbReference>
<sequence length="1152" mass="127371">MAVIFPLLQVKPEPHEAKIPPHVPLSMSSNANASNTATSSNATVKPEPSLDDLLDQSYPAAPSRDMGNNVPQNASLVGAETKKYTVYQSVADISYSPEAALKEGLEMVKSVKAYMAKMNLGSKLRQEVWNRELANLEAQTTPKTLIAVCGATGAGKSSIHNIVPTSGMRACTAVVTEIAYHSKSTIDADVSFLSETEWKQELIRMAVSSEPLIFKSDAGVAWQKVHAVYPNLSQEKLVRMSPDQIIAHEPRVAQVLGSTKRISARNSRVFSEEIAKYIDSKDQSRGKKDKKKKKKDEKSLMDKVRDIAGASKKKDHNAPAFWPLIRQVNVRCHAECLSSGCVLVDLPGVADANAARNNIAKNYMKKASCIWILAPITRAVDDKTARDLLGDAFKMQLKMDGNYDDHAITFIASKTDDISCSEVINALHLSDDPELEAIEDQLDKINDETSDWKKKKTNSDKLIKVIEKELKTLRAIQKEHQDHIEALKNGEDFTPILTGAKGAEKPANTPKKRKNKGKGKKGSPKRRRSSVDSDDEDEDSEDGSDVSSDEDEDSDEDSSSDDSDGSDDEASDSERSDKSDNEDGDSDIEVEGLVEEVTEESIQAKLEQTQADIRAARGRLSEARKEKKDALDHLAGLKTESKRVLIIVTEIFDEGAEDKELLVLSETIRGLKDLDDEVAEERDPLNFDSSVNQRDYDAINLPVFPCSSRDYVRLTNQVKGDGEPTCFSDKASTGIPALQAWCHSLTIASRSRAVKNFYDTLKAFVTSINIFVSGIGGVTPEDRQALQEKWESQFGDDNEDEYGARSSGIEDYADPFTTYLNGRIGYNDLIALQGNKSKVDETGEPVGITPRLNKEFEVLIKTCVEQLQELFKDGLEDKCRVGASLSANSAVEVSDSFAASMHWGTYRATLRRHGDWRRNLNMELLTPFTKNIAASWSKLFETDLLRPFEESVQSAIRGLIEEMENSAAIGLKERVKMQGDLCVAEADVALKQTVAVVGETLQTEQKEISRCLAPHVQNNLIDGYDIAMEEKGKGSVARQKLVFRTYIDERKEDMFIDGADVMIDRLTLMCSSVGEALKVAFKELSKKIEVNLAVLWENAQDDPREAGKRREMMEAVSEILGQAQLWINAANEKAKNASAIAQALQDVDTEMD</sequence>
<dbReference type="PANTHER" id="PTHR36681:SF3">
    <property type="entry name" value="NUCLEAR GTPASE, GERMINAL CENTER-ASSOCIATED, TANDEM DUPLICATE 3"/>
    <property type="match status" value="1"/>
</dbReference>
<feature type="region of interest" description="Disordered" evidence="2">
    <location>
        <begin position="494"/>
        <end position="587"/>
    </location>
</feature>
<feature type="compositionally biased region" description="Basic residues" evidence="2">
    <location>
        <begin position="510"/>
        <end position="528"/>
    </location>
</feature>
<name>A0A6A4INX1_9AGAR</name>
<protein>
    <recommendedName>
        <fullName evidence="7">G domain-containing protein</fullName>
    </recommendedName>
</protein>
<feature type="region of interest" description="Disordered" evidence="2">
    <location>
        <begin position="15"/>
        <end position="52"/>
    </location>
</feature>
<accession>A0A6A4INX1</accession>
<evidence type="ECO:0000256" key="2">
    <source>
        <dbReference type="SAM" id="MobiDB-lite"/>
    </source>
</evidence>
<dbReference type="Pfam" id="PF00350">
    <property type="entry name" value="Dynamin_N"/>
    <property type="match status" value="1"/>
</dbReference>
<feature type="region of interest" description="Disordered" evidence="2">
    <location>
        <begin position="281"/>
        <end position="301"/>
    </location>
</feature>
<dbReference type="AlphaFoldDB" id="A0A6A4INX1"/>
<keyword evidence="6" id="KW-1185">Reference proteome</keyword>
<dbReference type="Gene3D" id="3.40.50.300">
    <property type="entry name" value="P-loop containing nucleotide triphosphate hydrolases"/>
    <property type="match status" value="1"/>
</dbReference>
<dbReference type="InterPro" id="IPR027417">
    <property type="entry name" value="P-loop_NTPase"/>
</dbReference>
<reference evidence="5" key="1">
    <citation type="journal article" date="2019" name="Environ. Microbiol.">
        <title>Fungal ecological strategies reflected in gene transcription - a case study of two litter decomposers.</title>
        <authorList>
            <person name="Barbi F."/>
            <person name="Kohler A."/>
            <person name="Barry K."/>
            <person name="Baskaran P."/>
            <person name="Daum C."/>
            <person name="Fauchery L."/>
            <person name="Ihrmark K."/>
            <person name="Kuo A."/>
            <person name="LaButti K."/>
            <person name="Lipzen A."/>
            <person name="Morin E."/>
            <person name="Grigoriev I.V."/>
            <person name="Henrissat B."/>
            <person name="Lindahl B."/>
            <person name="Martin F."/>
        </authorList>
    </citation>
    <scope>NUCLEOTIDE SEQUENCE</scope>
    <source>
        <strain evidence="5">JB14</strain>
    </source>
</reference>
<keyword evidence="1" id="KW-0175">Coiled coil</keyword>
<organism evidence="5 6">
    <name type="scientific">Gymnopus androsaceus JB14</name>
    <dbReference type="NCBI Taxonomy" id="1447944"/>
    <lineage>
        <taxon>Eukaryota</taxon>
        <taxon>Fungi</taxon>
        <taxon>Dikarya</taxon>
        <taxon>Basidiomycota</taxon>
        <taxon>Agaricomycotina</taxon>
        <taxon>Agaricomycetes</taxon>
        <taxon>Agaricomycetidae</taxon>
        <taxon>Agaricales</taxon>
        <taxon>Marasmiineae</taxon>
        <taxon>Omphalotaceae</taxon>
        <taxon>Gymnopus</taxon>
    </lineage>
</organism>
<evidence type="ECO:0000259" key="4">
    <source>
        <dbReference type="Pfam" id="PF24564"/>
    </source>
</evidence>
<feature type="domain" description="Dynamin N-terminal" evidence="3">
    <location>
        <begin position="146"/>
        <end position="388"/>
    </location>
</feature>
<dbReference type="InterPro" id="IPR056024">
    <property type="entry name" value="DUF7605"/>
</dbReference>
<evidence type="ECO:0008006" key="7">
    <source>
        <dbReference type="Google" id="ProtNLM"/>
    </source>
</evidence>
<evidence type="ECO:0000256" key="1">
    <source>
        <dbReference type="SAM" id="Coils"/>
    </source>
</evidence>